<dbReference type="OMA" id="LAKCDER"/>
<feature type="transmembrane region" description="Helical" evidence="8">
    <location>
        <begin position="237"/>
        <end position="258"/>
    </location>
</feature>
<keyword evidence="11" id="KW-1185">Reference proteome</keyword>
<evidence type="ECO:0000256" key="5">
    <source>
        <dbReference type="ARBA" id="ARBA00023136"/>
    </source>
</evidence>
<dbReference type="GO" id="GO:0050909">
    <property type="term" value="P:sensory perception of taste"/>
    <property type="evidence" value="ECO:0007669"/>
    <property type="project" value="InterPro"/>
</dbReference>
<evidence type="ECO:0000256" key="3">
    <source>
        <dbReference type="ARBA" id="ARBA00022692"/>
    </source>
</evidence>
<evidence type="ECO:0000256" key="2">
    <source>
        <dbReference type="ARBA" id="ARBA00022475"/>
    </source>
</evidence>
<evidence type="ECO:0000256" key="8">
    <source>
        <dbReference type="RuleBase" id="RU363108"/>
    </source>
</evidence>
<keyword evidence="7 8" id="KW-0807">Transducer</keyword>
<evidence type="ECO:0000313" key="10">
    <source>
        <dbReference type="EMBL" id="EFN79214.1"/>
    </source>
</evidence>
<keyword evidence="3 8" id="KW-0812">Transmembrane</keyword>
<dbReference type="AlphaFoldDB" id="E2BYK9"/>
<dbReference type="GO" id="GO:0030425">
    <property type="term" value="C:dendrite"/>
    <property type="evidence" value="ECO:0007669"/>
    <property type="project" value="TreeGrafter"/>
</dbReference>
<comment type="similarity">
    <text evidence="8">Belongs to the insect chemoreceptor superfamily. Gustatory receptor (GR) family.</text>
</comment>
<keyword evidence="5 8" id="KW-0472">Membrane</keyword>
<dbReference type="GO" id="GO:0043025">
    <property type="term" value="C:neuronal cell body"/>
    <property type="evidence" value="ECO:0007669"/>
    <property type="project" value="TreeGrafter"/>
</dbReference>
<dbReference type="GO" id="GO:0007165">
    <property type="term" value="P:signal transduction"/>
    <property type="evidence" value="ECO:0007669"/>
    <property type="project" value="UniProtKB-KW"/>
</dbReference>
<organism evidence="11">
    <name type="scientific">Harpegnathos saltator</name>
    <name type="common">Jerdon's jumping ant</name>
    <dbReference type="NCBI Taxonomy" id="610380"/>
    <lineage>
        <taxon>Eukaryota</taxon>
        <taxon>Metazoa</taxon>
        <taxon>Ecdysozoa</taxon>
        <taxon>Arthropoda</taxon>
        <taxon>Hexapoda</taxon>
        <taxon>Insecta</taxon>
        <taxon>Pterygota</taxon>
        <taxon>Neoptera</taxon>
        <taxon>Endopterygota</taxon>
        <taxon>Hymenoptera</taxon>
        <taxon>Apocrita</taxon>
        <taxon>Aculeata</taxon>
        <taxon>Formicoidea</taxon>
        <taxon>Formicidae</taxon>
        <taxon>Ponerinae</taxon>
        <taxon>Ponerini</taxon>
        <taxon>Harpegnathos</taxon>
    </lineage>
</organism>
<dbReference type="GO" id="GO:0005886">
    <property type="term" value="C:plasma membrane"/>
    <property type="evidence" value="ECO:0007669"/>
    <property type="project" value="UniProtKB-SubCell"/>
</dbReference>
<protein>
    <recommendedName>
        <fullName evidence="8">Gustatory receptor</fullName>
    </recommendedName>
</protein>
<dbReference type="InterPro" id="IPR013604">
    <property type="entry name" value="7TM_chemorcpt"/>
</dbReference>
<dbReference type="PANTHER" id="PTHR21143:SF123">
    <property type="entry name" value="GUSTATORY RECEPTOR FOR SUGAR TASTE 43A-RELATED"/>
    <property type="match status" value="1"/>
</dbReference>
<dbReference type="FunCoup" id="E2BYK9">
    <property type="interactions" value="6"/>
</dbReference>
<dbReference type="InParanoid" id="E2BYK9"/>
<sequence>MQLADYFASAPANDIETAFMPGKTHVRWNDFDKREGTNRMNKKPSNVDEHDVKSEGPGNRSVNSDLYQAVFPIYHLSKLSGVFPMRFVRQPSSGRYQGRLSTIDSIYSISLLSLLIGAEIWGFWRDLRDGWEFSTRLKSQNAVIVTCSDVLGVMGLTAASVVSSILQWKYVQVIIDKLIDVICMSSRGGLSSLHSEPIAIPRETDRTMHSPFAFTTHGLAKCDERMGIVSPRKTRRYTILLTLSSLSYSILISCLDIYTWSQVKLDKKMDDKGPINYLPLYCMYIVIVMMEVQYAVATHNVGQRFSRLNKSLENILKNSMITNQFRKDLGLGLVNLPPDGKGPTDISQLVTVHASLCDIVTYINAAYGVVILVVTITCLIHLIITPYFLIMEADGKRQPLFLVVQAMWCIFHIWRLLIFVQPTYAATMEIAGAVTTYLVILIQFQKDDDSKGNFDNILKNATLILRNASTFHNSTAGKLNVN</sequence>
<gene>
    <name evidence="10" type="ORF">EAI_11414</name>
</gene>
<comment type="caution">
    <text evidence="8">Lacks conserved residue(s) required for the propagation of feature annotation.</text>
</comment>
<feature type="region of interest" description="Disordered" evidence="9">
    <location>
        <begin position="30"/>
        <end position="60"/>
    </location>
</feature>
<dbReference type="Proteomes" id="UP000008237">
    <property type="component" value="Unassembled WGS sequence"/>
</dbReference>
<evidence type="ECO:0000256" key="1">
    <source>
        <dbReference type="ARBA" id="ARBA00004651"/>
    </source>
</evidence>
<dbReference type="GO" id="GO:0007635">
    <property type="term" value="P:chemosensory behavior"/>
    <property type="evidence" value="ECO:0007669"/>
    <property type="project" value="TreeGrafter"/>
</dbReference>
<comment type="subcellular location">
    <subcellularLocation>
        <location evidence="1 8">Cell membrane</location>
        <topology evidence="1 8">Multi-pass membrane protein</topology>
    </subcellularLocation>
</comment>
<dbReference type="Pfam" id="PF08395">
    <property type="entry name" value="7tm_7"/>
    <property type="match status" value="1"/>
</dbReference>
<comment type="function">
    <text evidence="8">Gustatory receptor which mediates acceptance or avoidance behavior, depending on its substrates.</text>
</comment>
<keyword evidence="2 8" id="KW-1003">Cell membrane</keyword>
<dbReference type="OrthoDB" id="6478931at2759"/>
<dbReference type="GO" id="GO:0030424">
    <property type="term" value="C:axon"/>
    <property type="evidence" value="ECO:0007669"/>
    <property type="project" value="TreeGrafter"/>
</dbReference>
<evidence type="ECO:0000256" key="4">
    <source>
        <dbReference type="ARBA" id="ARBA00022989"/>
    </source>
</evidence>
<name>E2BYK9_HARSA</name>
<evidence type="ECO:0000313" key="11">
    <source>
        <dbReference type="Proteomes" id="UP000008237"/>
    </source>
</evidence>
<feature type="transmembrane region" description="Helical" evidence="8">
    <location>
        <begin position="365"/>
        <end position="388"/>
    </location>
</feature>
<dbReference type="STRING" id="610380.E2BYK9"/>
<evidence type="ECO:0000256" key="6">
    <source>
        <dbReference type="ARBA" id="ARBA00023170"/>
    </source>
</evidence>
<feature type="transmembrane region" description="Helical" evidence="8">
    <location>
        <begin position="400"/>
        <end position="418"/>
    </location>
</feature>
<evidence type="ECO:0000256" key="7">
    <source>
        <dbReference type="ARBA" id="ARBA00023224"/>
    </source>
</evidence>
<accession>E2BYK9</accession>
<evidence type="ECO:0000256" key="9">
    <source>
        <dbReference type="SAM" id="MobiDB-lite"/>
    </source>
</evidence>
<proteinExistence type="inferred from homology"/>
<dbReference type="PANTHER" id="PTHR21143">
    <property type="entry name" value="INVERTEBRATE GUSTATORY RECEPTOR"/>
    <property type="match status" value="1"/>
</dbReference>
<feature type="transmembrane region" description="Helical" evidence="8">
    <location>
        <begin position="105"/>
        <end position="124"/>
    </location>
</feature>
<dbReference type="EMBL" id="GL451493">
    <property type="protein sequence ID" value="EFN79214.1"/>
    <property type="molecule type" value="Genomic_DNA"/>
</dbReference>
<keyword evidence="6 8" id="KW-0675">Receptor</keyword>
<feature type="compositionally biased region" description="Basic and acidic residues" evidence="9">
    <location>
        <begin position="45"/>
        <end position="54"/>
    </location>
</feature>
<feature type="transmembrane region" description="Helical" evidence="8">
    <location>
        <begin position="278"/>
        <end position="297"/>
    </location>
</feature>
<keyword evidence="4 8" id="KW-1133">Transmembrane helix</keyword>
<reference evidence="10 11" key="1">
    <citation type="journal article" date="2010" name="Science">
        <title>Genomic comparison of the ants Camponotus floridanus and Harpegnathos saltator.</title>
        <authorList>
            <person name="Bonasio R."/>
            <person name="Zhang G."/>
            <person name="Ye C."/>
            <person name="Mutti N.S."/>
            <person name="Fang X."/>
            <person name="Qin N."/>
            <person name="Donahue G."/>
            <person name="Yang P."/>
            <person name="Li Q."/>
            <person name="Li C."/>
            <person name="Zhang P."/>
            <person name="Huang Z."/>
            <person name="Berger S.L."/>
            <person name="Reinberg D."/>
            <person name="Wang J."/>
            <person name="Liebig J."/>
        </authorList>
    </citation>
    <scope>NUCLEOTIDE SEQUENCE [LARGE SCALE GENOMIC DNA]</scope>
    <source>
        <strain evidence="10 11">R22 G/1</strain>
    </source>
</reference>
<dbReference type="GO" id="GO:0008049">
    <property type="term" value="P:male courtship behavior"/>
    <property type="evidence" value="ECO:0007669"/>
    <property type="project" value="TreeGrafter"/>
</dbReference>